<reference evidence="10 11" key="1">
    <citation type="submission" date="2015-11" db="EMBL/GenBank/DDBJ databases">
        <authorList>
            <person name="Lin W."/>
        </authorList>
    </citation>
    <scope>NUCLEOTIDE SEQUENCE [LARGE SCALE GENOMIC DNA]</scope>
    <source>
        <strain evidence="10 11">HCH-1</strain>
    </source>
</reference>
<dbReference type="SFLD" id="SFLDG01123">
    <property type="entry name" value="methyltransferase_(Class_B)"/>
    <property type="match status" value="1"/>
</dbReference>
<evidence type="ECO:0000256" key="6">
    <source>
        <dbReference type="ARBA" id="ARBA00023004"/>
    </source>
</evidence>
<dbReference type="PANTHER" id="PTHR43409">
    <property type="entry name" value="ANAEROBIC MAGNESIUM-PROTOPORPHYRIN IX MONOMETHYL ESTER CYCLASE-RELATED"/>
    <property type="match status" value="1"/>
</dbReference>
<dbReference type="InterPro" id="IPR023404">
    <property type="entry name" value="rSAM_horseshoe"/>
</dbReference>
<feature type="domain" description="B12-binding" evidence="8">
    <location>
        <begin position="6"/>
        <end position="138"/>
    </location>
</feature>
<dbReference type="PANTHER" id="PTHR43409:SF7">
    <property type="entry name" value="BLL1977 PROTEIN"/>
    <property type="match status" value="1"/>
</dbReference>
<dbReference type="Gene3D" id="3.40.50.280">
    <property type="entry name" value="Cobalamin-binding domain"/>
    <property type="match status" value="1"/>
</dbReference>
<keyword evidence="4" id="KW-0949">S-adenosyl-L-methionine</keyword>
<evidence type="ECO:0000256" key="1">
    <source>
        <dbReference type="ARBA" id="ARBA00001966"/>
    </source>
</evidence>
<dbReference type="SMART" id="SM00729">
    <property type="entry name" value="Elp3"/>
    <property type="match status" value="1"/>
</dbReference>
<dbReference type="InterPro" id="IPR058240">
    <property type="entry name" value="rSAM_sf"/>
</dbReference>
<organism evidence="10 11">
    <name type="scientific">Candidatus Magnetominusculus xianensis</name>
    <dbReference type="NCBI Taxonomy" id="1748249"/>
    <lineage>
        <taxon>Bacteria</taxon>
        <taxon>Pseudomonadati</taxon>
        <taxon>Nitrospirota</taxon>
        <taxon>Nitrospiria</taxon>
        <taxon>Nitrospirales</taxon>
        <taxon>Nitrospiraceae</taxon>
        <taxon>Candidatus Magnetominusculus</taxon>
    </lineage>
</organism>
<name>A0ABR5SG02_9BACT</name>
<dbReference type="EMBL" id="LNQR01000053">
    <property type="protein sequence ID" value="KWT87091.1"/>
    <property type="molecule type" value="Genomic_DNA"/>
</dbReference>
<evidence type="ECO:0000256" key="3">
    <source>
        <dbReference type="ARBA" id="ARBA00022679"/>
    </source>
</evidence>
<dbReference type="RefSeq" id="WP_085052005.1">
    <property type="nucleotide sequence ID" value="NZ_LNQR01000053.1"/>
</dbReference>
<keyword evidence="3" id="KW-0808">Transferase</keyword>
<dbReference type="InterPro" id="IPR051198">
    <property type="entry name" value="BchE-like"/>
</dbReference>
<dbReference type="Gene3D" id="3.80.30.20">
    <property type="entry name" value="tm_1862 like domain"/>
    <property type="match status" value="1"/>
</dbReference>
<dbReference type="SUPFAM" id="SSF102114">
    <property type="entry name" value="Radical SAM enzymes"/>
    <property type="match status" value="1"/>
</dbReference>
<gene>
    <name evidence="10" type="ORF">ASN18_1380</name>
</gene>
<proteinExistence type="predicted"/>
<sequence>MKVAFINPSLRPESKRRQLPVGLAYIMTAVKKVGYDFDLIDMDINNMSMSELASIMDNTTYDICAFGCIVTGFRFAREIADIAKRSNPNIVIIAGNSVASSIAEILLNNTKVDIGVMGEGDITIVELIQTIETKKPLSEIKGIAFKDNGKIFYSPPRPPVQNIDEIGFPDWDLFDLKKYEKYSAVNTNISSIDNMVSYPLNAARGCTHNCSFCYHVFKGQRYRKYSEDAVMDEIKRLHYGYSCNFISFWDELTFSTIKSVDNMVNKIMGLDFKIAWEASSRGNLFKNEHLELINRMREAGCDSISYSLENASPEILAAMNKKMKVEQFIEQSNVLWKGGVTPLTSVIFGYPQETPESIEATIKVCEECNIFPSVGFILPLPGTPIYDWAKNNGHITDEVKYLERIGDRQDFHINLTTMSDSELVDTVTEKLTALSLKLGLKLDSVFKTVTYQKPIINENKYSDI</sequence>
<dbReference type="SFLD" id="SFLDS00029">
    <property type="entry name" value="Radical_SAM"/>
    <property type="match status" value="1"/>
</dbReference>
<evidence type="ECO:0000313" key="11">
    <source>
        <dbReference type="Proteomes" id="UP000060487"/>
    </source>
</evidence>
<keyword evidence="5" id="KW-0479">Metal-binding</keyword>
<protein>
    <submittedName>
        <fullName evidence="10">B12-binding domain-containing radical SAM protein</fullName>
    </submittedName>
</protein>
<evidence type="ECO:0000256" key="7">
    <source>
        <dbReference type="ARBA" id="ARBA00023014"/>
    </source>
</evidence>
<dbReference type="InterPro" id="IPR007197">
    <property type="entry name" value="rSAM"/>
</dbReference>
<keyword evidence="2" id="KW-0489">Methyltransferase</keyword>
<dbReference type="PROSITE" id="PS51332">
    <property type="entry name" value="B12_BINDING"/>
    <property type="match status" value="1"/>
</dbReference>
<keyword evidence="7" id="KW-0411">Iron-sulfur</keyword>
<evidence type="ECO:0000259" key="8">
    <source>
        <dbReference type="PROSITE" id="PS51332"/>
    </source>
</evidence>
<feature type="domain" description="Radical SAM core" evidence="9">
    <location>
        <begin position="192"/>
        <end position="419"/>
    </location>
</feature>
<evidence type="ECO:0000313" key="10">
    <source>
        <dbReference type="EMBL" id="KWT87091.1"/>
    </source>
</evidence>
<dbReference type="InterPro" id="IPR006158">
    <property type="entry name" value="Cobalamin-bd"/>
</dbReference>
<dbReference type="PROSITE" id="PS51918">
    <property type="entry name" value="RADICAL_SAM"/>
    <property type="match status" value="1"/>
</dbReference>
<evidence type="ECO:0000256" key="5">
    <source>
        <dbReference type="ARBA" id="ARBA00022723"/>
    </source>
</evidence>
<evidence type="ECO:0000256" key="2">
    <source>
        <dbReference type="ARBA" id="ARBA00022603"/>
    </source>
</evidence>
<evidence type="ECO:0000256" key="4">
    <source>
        <dbReference type="ARBA" id="ARBA00022691"/>
    </source>
</evidence>
<accession>A0ABR5SG02</accession>
<dbReference type="CDD" id="cd01335">
    <property type="entry name" value="Radical_SAM"/>
    <property type="match status" value="1"/>
</dbReference>
<dbReference type="SFLD" id="SFLDG01082">
    <property type="entry name" value="B12-binding_domain_containing"/>
    <property type="match status" value="1"/>
</dbReference>
<evidence type="ECO:0000259" key="9">
    <source>
        <dbReference type="PROSITE" id="PS51918"/>
    </source>
</evidence>
<comment type="cofactor">
    <cofactor evidence="1">
        <name>[4Fe-4S] cluster</name>
        <dbReference type="ChEBI" id="CHEBI:49883"/>
    </cofactor>
</comment>
<dbReference type="Pfam" id="PF04055">
    <property type="entry name" value="Radical_SAM"/>
    <property type="match status" value="1"/>
</dbReference>
<dbReference type="InterPro" id="IPR034466">
    <property type="entry name" value="Methyltransferase_Class_B"/>
</dbReference>
<dbReference type="Proteomes" id="UP000060487">
    <property type="component" value="Unassembled WGS sequence"/>
</dbReference>
<dbReference type="CDD" id="cd02068">
    <property type="entry name" value="radical_SAM_B12_BD"/>
    <property type="match status" value="1"/>
</dbReference>
<keyword evidence="11" id="KW-1185">Reference proteome</keyword>
<dbReference type="Pfam" id="PF02310">
    <property type="entry name" value="B12-binding"/>
    <property type="match status" value="1"/>
</dbReference>
<dbReference type="InterPro" id="IPR006638">
    <property type="entry name" value="Elp3/MiaA/NifB-like_rSAM"/>
</dbReference>
<keyword evidence="6" id="KW-0408">Iron</keyword>
<comment type="caution">
    <text evidence="10">The sequence shown here is derived from an EMBL/GenBank/DDBJ whole genome shotgun (WGS) entry which is preliminary data.</text>
</comment>